<feature type="compositionally biased region" description="Polar residues" evidence="1">
    <location>
        <begin position="31"/>
        <end position="42"/>
    </location>
</feature>
<organism evidence="2">
    <name type="scientific">marine sediment metagenome</name>
    <dbReference type="NCBI Taxonomy" id="412755"/>
    <lineage>
        <taxon>unclassified sequences</taxon>
        <taxon>metagenomes</taxon>
        <taxon>ecological metagenomes</taxon>
    </lineage>
</organism>
<sequence>MYVHGSHGFRGGGGPTRAFTGSPVMGMVIQGTGTPPQRIHSTLTRDTDKQTKGGQKYVVA</sequence>
<comment type="caution">
    <text evidence="2">The sequence shown here is derived from an EMBL/GenBank/DDBJ whole genome shotgun (WGS) entry which is preliminary data.</text>
</comment>
<feature type="region of interest" description="Disordered" evidence="1">
    <location>
        <begin position="1"/>
        <end position="60"/>
    </location>
</feature>
<dbReference type="AlphaFoldDB" id="X1Q6Z8"/>
<name>X1Q6Z8_9ZZZZ</name>
<evidence type="ECO:0000313" key="2">
    <source>
        <dbReference type="EMBL" id="GAI39034.1"/>
    </source>
</evidence>
<protein>
    <submittedName>
        <fullName evidence="2">Uncharacterized protein</fullName>
    </submittedName>
</protein>
<accession>X1Q6Z8</accession>
<proteinExistence type="predicted"/>
<reference evidence="2" key="1">
    <citation type="journal article" date="2014" name="Front. Microbiol.">
        <title>High frequency of phylogenetically diverse reductive dehalogenase-homologous genes in deep subseafloor sedimentary metagenomes.</title>
        <authorList>
            <person name="Kawai M."/>
            <person name="Futagami T."/>
            <person name="Toyoda A."/>
            <person name="Takaki Y."/>
            <person name="Nishi S."/>
            <person name="Hori S."/>
            <person name="Arai W."/>
            <person name="Tsubouchi T."/>
            <person name="Morono Y."/>
            <person name="Uchiyama I."/>
            <person name="Ito T."/>
            <person name="Fujiyama A."/>
            <person name="Inagaki F."/>
            <person name="Takami H."/>
        </authorList>
    </citation>
    <scope>NUCLEOTIDE SEQUENCE</scope>
    <source>
        <strain evidence="2">Expedition CK06-06</strain>
    </source>
</reference>
<gene>
    <name evidence="2" type="ORF">S06H3_46195</name>
</gene>
<dbReference type="EMBL" id="BARV01028920">
    <property type="protein sequence ID" value="GAI39034.1"/>
    <property type="molecule type" value="Genomic_DNA"/>
</dbReference>
<evidence type="ECO:0000256" key="1">
    <source>
        <dbReference type="SAM" id="MobiDB-lite"/>
    </source>
</evidence>